<protein>
    <submittedName>
        <fullName evidence="1">Uncharacterized protein</fullName>
    </submittedName>
</protein>
<name>A0ACC3SU91_LIPKO</name>
<reference evidence="2" key="1">
    <citation type="journal article" date="2024" name="Front. Bioeng. Biotechnol.">
        <title>Genome-scale model development and genomic sequencing of the oleaginous clade Lipomyces.</title>
        <authorList>
            <person name="Czajka J.J."/>
            <person name="Han Y."/>
            <person name="Kim J."/>
            <person name="Mondo S.J."/>
            <person name="Hofstad B.A."/>
            <person name="Robles A."/>
            <person name="Haridas S."/>
            <person name="Riley R."/>
            <person name="LaButti K."/>
            <person name="Pangilinan J."/>
            <person name="Andreopoulos W."/>
            <person name="Lipzen A."/>
            <person name="Yan J."/>
            <person name="Wang M."/>
            <person name="Ng V."/>
            <person name="Grigoriev I.V."/>
            <person name="Spatafora J.W."/>
            <person name="Magnuson J.K."/>
            <person name="Baker S.E."/>
            <person name="Pomraning K.R."/>
        </authorList>
    </citation>
    <scope>NUCLEOTIDE SEQUENCE [LARGE SCALE GENOMIC DNA]</scope>
    <source>
        <strain evidence="2">CBS 7786</strain>
    </source>
</reference>
<comment type="caution">
    <text evidence="1">The sequence shown here is derived from an EMBL/GenBank/DDBJ whole genome shotgun (WGS) entry which is preliminary data.</text>
</comment>
<keyword evidence="2" id="KW-1185">Reference proteome</keyword>
<dbReference type="EMBL" id="MU971440">
    <property type="protein sequence ID" value="KAK9234936.1"/>
    <property type="molecule type" value="Genomic_DNA"/>
</dbReference>
<organism evidence="1 2">
    <name type="scientific">Lipomyces kononenkoae</name>
    <name type="common">Yeast</name>
    <dbReference type="NCBI Taxonomy" id="34357"/>
    <lineage>
        <taxon>Eukaryota</taxon>
        <taxon>Fungi</taxon>
        <taxon>Dikarya</taxon>
        <taxon>Ascomycota</taxon>
        <taxon>Saccharomycotina</taxon>
        <taxon>Lipomycetes</taxon>
        <taxon>Lipomycetales</taxon>
        <taxon>Lipomycetaceae</taxon>
        <taxon>Lipomyces</taxon>
    </lineage>
</organism>
<dbReference type="Proteomes" id="UP001433508">
    <property type="component" value="Unassembled WGS sequence"/>
</dbReference>
<evidence type="ECO:0000313" key="2">
    <source>
        <dbReference type="Proteomes" id="UP001433508"/>
    </source>
</evidence>
<accession>A0ACC3SU91</accession>
<proteinExistence type="predicted"/>
<evidence type="ECO:0000313" key="1">
    <source>
        <dbReference type="EMBL" id="KAK9234936.1"/>
    </source>
</evidence>
<gene>
    <name evidence="1" type="ORF">V1525DRAFT_411455</name>
</gene>
<sequence>MFYSLRKRKSSWLVVSVVICLAFFLLLSYTSQSHVQNLASSIVDNGKHHRQAVLEEPKWNGSPEARAVNDDIREEYLTGSPLARHRKTVARQLQSCSQGSHKPSGANVLINIANPEGTLSRMSFSPQDLLPKDIYRFNPNLLPYPPGSQYPYLGFARESLLPKKDATSIRQHTIVYCEMNWGKADTFEQQVLRCVDHPKTLELPSWNSPKGSCGLWQKSESGIGHIDSRVLMSPLGEPLMIVGTNGLTNCIHQFVVDLRTLMPDLESKLKIENVPIRFANLTALPRESPLAEIEKNYQLLFDEKNDIFVHHEIGDRSFTALSDVGMRNLGVYAPTPECILSLRKTFAHPDSQKMWIHQATNALRVTLCDYPCEPNLENTVLISIMHVKYERFLDVFYRRYLVVMNATAPFHILARSSNLIYAGADEKQIVYSVAMEWDHAHYRDHKESLQNPAKAIEKRQEGSAAKLTPKTNSLVNDYYHGWLDDTLFITLGIDDRESGFIHVKARQLLDCLELCPR</sequence>